<dbReference type="AlphaFoldDB" id="A0A841R192"/>
<dbReference type="Proteomes" id="UP000587760">
    <property type="component" value="Unassembled WGS sequence"/>
</dbReference>
<dbReference type="PROSITE" id="PS51257">
    <property type="entry name" value="PROKAR_LIPOPROTEIN"/>
    <property type="match status" value="1"/>
</dbReference>
<evidence type="ECO:0000313" key="1">
    <source>
        <dbReference type="EMBL" id="MBB6478734.1"/>
    </source>
</evidence>
<gene>
    <name evidence="1" type="ORF">HNR50_000367</name>
</gene>
<organism evidence="1 2">
    <name type="scientific">Spirochaeta isovalerica</name>
    <dbReference type="NCBI Taxonomy" id="150"/>
    <lineage>
        <taxon>Bacteria</taxon>
        <taxon>Pseudomonadati</taxon>
        <taxon>Spirochaetota</taxon>
        <taxon>Spirochaetia</taxon>
        <taxon>Spirochaetales</taxon>
        <taxon>Spirochaetaceae</taxon>
        <taxon>Spirochaeta</taxon>
    </lineage>
</organism>
<reference evidence="1 2" key="1">
    <citation type="submission" date="2020-08" db="EMBL/GenBank/DDBJ databases">
        <title>Genomic Encyclopedia of Type Strains, Phase IV (KMG-IV): sequencing the most valuable type-strain genomes for metagenomic binning, comparative biology and taxonomic classification.</title>
        <authorList>
            <person name="Goeker M."/>
        </authorList>
    </citation>
    <scope>NUCLEOTIDE SEQUENCE [LARGE SCALE GENOMIC DNA]</scope>
    <source>
        <strain evidence="1 2">DSM 2461</strain>
    </source>
</reference>
<evidence type="ECO:0000313" key="2">
    <source>
        <dbReference type="Proteomes" id="UP000587760"/>
    </source>
</evidence>
<name>A0A841R192_9SPIO</name>
<keyword evidence="2" id="KW-1185">Reference proteome</keyword>
<accession>A0A841R192</accession>
<protein>
    <recommendedName>
        <fullName evidence="3">Lipoprotein</fullName>
    </recommendedName>
</protein>
<dbReference type="RefSeq" id="WP_184742863.1">
    <property type="nucleotide sequence ID" value="NZ_JACHGJ010000001.1"/>
</dbReference>
<comment type="caution">
    <text evidence="1">The sequence shown here is derived from an EMBL/GenBank/DDBJ whole genome shotgun (WGS) entry which is preliminary data.</text>
</comment>
<dbReference type="EMBL" id="JACHGJ010000001">
    <property type="protein sequence ID" value="MBB6478734.1"/>
    <property type="molecule type" value="Genomic_DNA"/>
</dbReference>
<evidence type="ECO:0008006" key="3">
    <source>
        <dbReference type="Google" id="ProtNLM"/>
    </source>
</evidence>
<proteinExistence type="predicted"/>
<sequence>MSKYLKLTIFLGLIVIALTGCDLFSSKLSSSERLEAFEDELNGSSRTTTVNHIHPDALGYSSINEAFWDGGPLSAANRPFDFSGVVLGAENNGIIIGTGIMTNNSGDQTINSIQFKESPVGSNDWYILSIMINGSEIFQ</sequence>